<evidence type="ECO:0000256" key="3">
    <source>
        <dbReference type="ARBA" id="ARBA00015086"/>
    </source>
</evidence>
<comment type="caution">
    <text evidence="4">The sequence shown here is derived from an EMBL/GenBank/DDBJ whole genome shotgun (WGS) entry which is preliminary data.</text>
</comment>
<name>A0A545AS67_9ACTN</name>
<dbReference type="InterPro" id="IPR011725">
    <property type="entry name" value="PQQ_synth_PqqA"/>
</dbReference>
<proteinExistence type="inferred from homology"/>
<organism evidence="4 5">
    <name type="scientific">Cryptosporangium phraense</name>
    <dbReference type="NCBI Taxonomy" id="2593070"/>
    <lineage>
        <taxon>Bacteria</taxon>
        <taxon>Bacillati</taxon>
        <taxon>Actinomycetota</taxon>
        <taxon>Actinomycetes</taxon>
        <taxon>Cryptosporangiales</taxon>
        <taxon>Cryptosporangiaceae</taxon>
        <taxon>Cryptosporangium</taxon>
    </lineage>
</organism>
<dbReference type="AlphaFoldDB" id="A0A545AS67"/>
<evidence type="ECO:0000256" key="2">
    <source>
        <dbReference type="ARBA" id="ARBA00009325"/>
    </source>
</evidence>
<dbReference type="Proteomes" id="UP000317982">
    <property type="component" value="Unassembled WGS sequence"/>
</dbReference>
<evidence type="ECO:0000313" key="5">
    <source>
        <dbReference type="Proteomes" id="UP000317982"/>
    </source>
</evidence>
<reference evidence="4 5" key="1">
    <citation type="submission" date="2019-07" db="EMBL/GenBank/DDBJ databases">
        <title>Cryptosporangium phraense sp. nov., isolated from plant litter.</title>
        <authorList>
            <person name="Suriyachadkun C."/>
        </authorList>
    </citation>
    <scope>NUCLEOTIDE SEQUENCE [LARGE SCALE GENOMIC DNA]</scope>
    <source>
        <strain evidence="4 5">A-T 5661</strain>
    </source>
</reference>
<dbReference type="EMBL" id="VIRS01000010">
    <property type="protein sequence ID" value="TQS44113.1"/>
    <property type="molecule type" value="Genomic_DNA"/>
</dbReference>
<keyword evidence="5" id="KW-1185">Reference proteome</keyword>
<dbReference type="Pfam" id="PF08042">
    <property type="entry name" value="PqqA"/>
    <property type="match status" value="1"/>
</dbReference>
<dbReference type="InParanoid" id="A0A545AS67"/>
<evidence type="ECO:0000256" key="1">
    <source>
        <dbReference type="ARBA" id="ARBA00004886"/>
    </source>
</evidence>
<sequence length="27" mass="3122">MMEWETPSFEEVSVAPEVTMYMGTLEP</sequence>
<protein>
    <recommendedName>
        <fullName evidence="3">Coenzyme PQQ synthesis protein A</fullName>
    </recommendedName>
</protein>
<gene>
    <name evidence="4" type="primary">pqqA</name>
    <name evidence="4" type="ORF">FL583_15845</name>
</gene>
<comment type="similarity">
    <text evidence="2">Belongs to the PqqA family.</text>
</comment>
<dbReference type="NCBIfam" id="TIGR02107">
    <property type="entry name" value="PQQ_syn_pqqA"/>
    <property type="match status" value="1"/>
</dbReference>
<evidence type="ECO:0000313" key="4">
    <source>
        <dbReference type="EMBL" id="TQS44113.1"/>
    </source>
</evidence>
<dbReference type="UniPathway" id="UPA00539"/>
<dbReference type="GO" id="GO:0018189">
    <property type="term" value="P:pyrroloquinoline quinone biosynthetic process"/>
    <property type="evidence" value="ECO:0007669"/>
    <property type="project" value="UniProtKB-UniPathway"/>
</dbReference>
<accession>A0A545AS67</accession>
<comment type="pathway">
    <text evidence="1">Cofactor biosynthesis; pyrroloquinoline quinone biosynthesis.</text>
</comment>